<feature type="domain" description="F-box associated beta-propeller type 1" evidence="3">
    <location>
        <begin position="105"/>
        <end position="234"/>
    </location>
</feature>
<feature type="domain" description="F-box" evidence="1">
    <location>
        <begin position="32"/>
        <end position="64"/>
    </location>
</feature>
<keyword evidence="5" id="KW-1185">Reference proteome</keyword>
<dbReference type="PANTHER" id="PTHR35546:SF130">
    <property type="entry name" value="EXPRESSED PROTEIN"/>
    <property type="match status" value="1"/>
</dbReference>
<dbReference type="SUPFAM" id="SSF101898">
    <property type="entry name" value="NHL repeat"/>
    <property type="match status" value="1"/>
</dbReference>
<dbReference type="InterPro" id="IPR036047">
    <property type="entry name" value="F-box-like_dom_sf"/>
</dbReference>
<evidence type="ECO:0000259" key="1">
    <source>
        <dbReference type="Pfam" id="PF00646"/>
    </source>
</evidence>
<evidence type="ECO:0000313" key="5">
    <source>
        <dbReference type="Proteomes" id="UP000626092"/>
    </source>
</evidence>
<dbReference type="InterPro" id="IPR006527">
    <property type="entry name" value="F-box-assoc_dom_typ1"/>
</dbReference>
<organism evidence="4 5">
    <name type="scientific">Rhododendron simsii</name>
    <name type="common">Sims's rhododendron</name>
    <dbReference type="NCBI Taxonomy" id="118357"/>
    <lineage>
        <taxon>Eukaryota</taxon>
        <taxon>Viridiplantae</taxon>
        <taxon>Streptophyta</taxon>
        <taxon>Embryophyta</taxon>
        <taxon>Tracheophyta</taxon>
        <taxon>Spermatophyta</taxon>
        <taxon>Magnoliopsida</taxon>
        <taxon>eudicotyledons</taxon>
        <taxon>Gunneridae</taxon>
        <taxon>Pentapetalae</taxon>
        <taxon>asterids</taxon>
        <taxon>Ericales</taxon>
        <taxon>Ericaceae</taxon>
        <taxon>Ericoideae</taxon>
        <taxon>Rhodoreae</taxon>
        <taxon>Rhododendron</taxon>
    </lineage>
</organism>
<dbReference type="InterPro" id="IPR055290">
    <property type="entry name" value="At3g26010-like"/>
</dbReference>
<dbReference type="AlphaFoldDB" id="A0A834GKA8"/>
<dbReference type="NCBIfam" id="TIGR01640">
    <property type="entry name" value="F_box_assoc_1"/>
    <property type="match status" value="1"/>
</dbReference>
<dbReference type="InterPro" id="IPR017451">
    <property type="entry name" value="F-box-assoc_interact_dom"/>
</dbReference>
<dbReference type="Proteomes" id="UP000626092">
    <property type="component" value="Unassembled WGS sequence"/>
</dbReference>
<dbReference type="PANTHER" id="PTHR35546">
    <property type="entry name" value="F-BOX PROTEIN INTERACTION DOMAIN PROTEIN-RELATED"/>
    <property type="match status" value="1"/>
</dbReference>
<gene>
    <name evidence="4" type="ORF">RHSIM_Rhsim07G0210200</name>
</gene>
<evidence type="ECO:0000259" key="3">
    <source>
        <dbReference type="Pfam" id="PF07734"/>
    </source>
</evidence>
<dbReference type="Pfam" id="PF07734">
    <property type="entry name" value="FBA_1"/>
    <property type="match status" value="1"/>
</dbReference>
<dbReference type="InterPro" id="IPR001810">
    <property type="entry name" value="F-box_dom"/>
</dbReference>
<evidence type="ECO:0000313" key="4">
    <source>
        <dbReference type="EMBL" id="KAF7137399.1"/>
    </source>
</evidence>
<dbReference type="InterPro" id="IPR005174">
    <property type="entry name" value="KIB1-4_b-propeller"/>
</dbReference>
<feature type="domain" description="KIB1-4 beta-propeller" evidence="2">
    <location>
        <begin position="427"/>
        <end position="613"/>
    </location>
</feature>
<proteinExistence type="predicted"/>
<dbReference type="EMBL" id="WJXA01000007">
    <property type="protein sequence ID" value="KAF7137399.1"/>
    <property type="molecule type" value="Genomic_DNA"/>
</dbReference>
<dbReference type="CDD" id="cd22157">
    <property type="entry name" value="F-box_AtFBW1-like"/>
    <property type="match status" value="1"/>
</dbReference>
<evidence type="ECO:0008006" key="6">
    <source>
        <dbReference type="Google" id="ProtNLM"/>
    </source>
</evidence>
<comment type="caution">
    <text evidence="4">The sequence shown here is derived from an EMBL/GenBank/DDBJ whole genome shotgun (WGS) entry which is preliminary data.</text>
</comment>
<protein>
    <recommendedName>
        <fullName evidence="6">F-box domain-containing protein</fullName>
    </recommendedName>
</protein>
<dbReference type="Pfam" id="PF00646">
    <property type="entry name" value="F-box"/>
    <property type="match status" value="1"/>
</dbReference>
<accession>A0A834GKA8</accession>
<dbReference type="SUPFAM" id="SSF81383">
    <property type="entry name" value="F-box domain"/>
    <property type="match status" value="1"/>
</dbReference>
<sequence>MNNKQARRKAAIINVAPSVILPAAELIANNVDLLMEILLRLPAESTIRFKSVSKHWLSLLSDSGFAPNHCSRNPRPSISGLYFYLDGKLSSVSLQGGRHDLPSLAFLKSKIGVTHSCNGLLLCYVTTINGDFWGYIVCNPTTKKHTLLPKPVGLVGDWDGYLAFDPTKSPHQYKVVSLRYNTQEIDVYSSQSLRWKKIIPGQKYDGVCAFWNGAIHWLTDDHFLKRFDVDREEMIAMPNPQSPKIFSPEILYFGECGDNLILIQSLLWCPNGFRILELKRDYSGWVVKCWVNLRPLISVFPEMEWKSYNDDFDGYAVLGAVKGDNERGFAFLLATPRRIISYNPMYKTWNVLRDLVPRESYDFGIWHWLSVISHSRFSTTHSSRNPSPSISGLYFCKQSRLKSVSLRGRKNLPSLSFLDGLEGNDSKPTILSSCNGLLLCRTGFKYIVCNVTTQKYKVLPKPSGLSFRKALHRSAHLAFDPSKSPRYIVVVGSHYNLSKSEPWYFEIDLYDSGGGNWKKILPSHSCWGRGVFWNGAIHWLSKSSVNVLLRLDIDAEDVITLPLPRSPRILPNRNIKYFGECGGGLIVIQTSSTSGPGITILELESDTSRQIMKYWVNRRTIACAFPEIKEFSEFNVLSVVKGEKNGDYALVLAIPGKVISYNLKCNTLDVLLDLKPDKWIDDTVIDEGHDVRLFANALVSISDAAADANAGLVRSLRLKGSEDRIMFRYISGLGSLF</sequence>
<evidence type="ECO:0000259" key="2">
    <source>
        <dbReference type="Pfam" id="PF03478"/>
    </source>
</evidence>
<name>A0A834GKA8_RHOSS</name>
<reference evidence="4" key="1">
    <citation type="submission" date="2019-11" db="EMBL/GenBank/DDBJ databases">
        <authorList>
            <person name="Liu Y."/>
            <person name="Hou J."/>
            <person name="Li T.-Q."/>
            <person name="Guan C.-H."/>
            <person name="Wu X."/>
            <person name="Wu H.-Z."/>
            <person name="Ling F."/>
            <person name="Zhang R."/>
            <person name="Shi X.-G."/>
            <person name="Ren J.-P."/>
            <person name="Chen E.-F."/>
            <person name="Sun J.-M."/>
        </authorList>
    </citation>
    <scope>NUCLEOTIDE SEQUENCE</scope>
    <source>
        <strain evidence="4">Adult_tree_wgs_1</strain>
        <tissue evidence="4">Leaves</tissue>
    </source>
</reference>
<dbReference type="Pfam" id="PF03478">
    <property type="entry name" value="Beta-prop_KIB1-4"/>
    <property type="match status" value="1"/>
</dbReference>
<dbReference type="OrthoDB" id="605328at2759"/>